<organism evidence="1 2">
    <name type="scientific">Meloidogyne enterolobii</name>
    <name type="common">Root-knot nematode worm</name>
    <name type="synonym">Meloidogyne mayaguensis</name>
    <dbReference type="NCBI Taxonomy" id="390850"/>
    <lineage>
        <taxon>Eukaryota</taxon>
        <taxon>Metazoa</taxon>
        <taxon>Ecdysozoa</taxon>
        <taxon>Nematoda</taxon>
        <taxon>Chromadorea</taxon>
        <taxon>Rhabditida</taxon>
        <taxon>Tylenchina</taxon>
        <taxon>Tylenchomorpha</taxon>
        <taxon>Tylenchoidea</taxon>
        <taxon>Meloidogynidae</taxon>
        <taxon>Meloidogyninae</taxon>
        <taxon>Meloidogyne</taxon>
    </lineage>
</organism>
<name>A0ACB0XK80_MELEN</name>
<gene>
    <name evidence="1" type="ORF">MENTE1834_LOCUS64</name>
</gene>
<sequence length="107" mass="11356">MISLNSKKGLIFFLFFSLICIEYAIGMRGAGGSRRGRRREAEKGENPGGDKKRSKAGGAGSSKGTEKHLGDKGAGGSGGGKLPSDPTDATECELVMDEILRNYRYLA</sequence>
<accession>A0ACB0XK80</accession>
<protein>
    <submittedName>
        <fullName evidence="1">Uncharacterized protein</fullName>
    </submittedName>
</protein>
<comment type="caution">
    <text evidence="1">The sequence shown here is derived from an EMBL/GenBank/DDBJ whole genome shotgun (WGS) entry which is preliminary data.</text>
</comment>
<evidence type="ECO:0000313" key="2">
    <source>
        <dbReference type="Proteomes" id="UP001497535"/>
    </source>
</evidence>
<reference evidence="1" key="1">
    <citation type="submission" date="2023-11" db="EMBL/GenBank/DDBJ databases">
        <authorList>
            <person name="Poullet M."/>
        </authorList>
    </citation>
    <scope>NUCLEOTIDE SEQUENCE</scope>
    <source>
        <strain evidence="1">E1834</strain>
    </source>
</reference>
<evidence type="ECO:0000313" key="1">
    <source>
        <dbReference type="EMBL" id="CAK5005884.1"/>
    </source>
</evidence>
<keyword evidence="2" id="KW-1185">Reference proteome</keyword>
<dbReference type="Proteomes" id="UP001497535">
    <property type="component" value="Unassembled WGS sequence"/>
</dbReference>
<dbReference type="EMBL" id="CAVMJV010000001">
    <property type="protein sequence ID" value="CAK5005884.1"/>
    <property type="molecule type" value="Genomic_DNA"/>
</dbReference>
<proteinExistence type="predicted"/>